<dbReference type="EMBL" id="FOEQ01000006">
    <property type="protein sequence ID" value="SER22039.1"/>
    <property type="molecule type" value="Genomic_DNA"/>
</dbReference>
<reference evidence="1 2" key="1">
    <citation type="submission" date="2016-10" db="EMBL/GenBank/DDBJ databases">
        <authorList>
            <person name="de Groot N.N."/>
        </authorList>
    </citation>
    <scope>NUCLEOTIDE SEQUENCE [LARGE SCALE GENOMIC DNA]</scope>
    <source>
        <strain evidence="1 2">LMG 27941</strain>
    </source>
</reference>
<organism evidence="1 2">
    <name type="scientific">Pseudomonas soli</name>
    <dbReference type="NCBI Taxonomy" id="1306993"/>
    <lineage>
        <taxon>Bacteria</taxon>
        <taxon>Pseudomonadati</taxon>
        <taxon>Pseudomonadota</taxon>
        <taxon>Gammaproteobacteria</taxon>
        <taxon>Pseudomonadales</taxon>
        <taxon>Pseudomonadaceae</taxon>
        <taxon>Pseudomonas</taxon>
    </lineage>
</organism>
<accession>A0A1H9MEW2</accession>
<proteinExistence type="predicted"/>
<evidence type="ECO:0000313" key="1">
    <source>
        <dbReference type="EMBL" id="SER22039.1"/>
    </source>
</evidence>
<gene>
    <name evidence="1" type="ORF">SAMN05216230_106189</name>
</gene>
<name>A0A1H9MEW2_9PSED</name>
<sequence>MSVWQNVLPPGPSPFLSSQIYTPSDDIWRYVRSQAVVAGFRNLWIDANRNMFPAR</sequence>
<dbReference type="Proteomes" id="UP000199221">
    <property type="component" value="Unassembled WGS sequence"/>
</dbReference>
<evidence type="ECO:0000313" key="2">
    <source>
        <dbReference type="Proteomes" id="UP000199221"/>
    </source>
</evidence>
<dbReference type="AlphaFoldDB" id="A0A1H9MEW2"/>
<protein>
    <submittedName>
        <fullName evidence="1">Uncharacterized protein</fullName>
    </submittedName>
</protein>